<keyword evidence="3" id="KW-0378">Hydrolase</keyword>
<name>A0A8U0I079_9EURY</name>
<dbReference type="InterPro" id="IPR003675">
    <property type="entry name" value="Rce1/LyrA-like_dom"/>
</dbReference>
<dbReference type="RefSeq" id="WP_248652713.1">
    <property type="nucleotide sequence ID" value="NZ_CP096661.1"/>
</dbReference>
<keyword evidence="4" id="KW-1185">Reference proteome</keyword>
<feature type="transmembrane region" description="Helical" evidence="1">
    <location>
        <begin position="201"/>
        <end position="219"/>
    </location>
</feature>
<dbReference type="PANTHER" id="PTHR35797:SF1">
    <property type="entry name" value="PROTEASE"/>
    <property type="match status" value="1"/>
</dbReference>
<dbReference type="PANTHER" id="PTHR35797">
    <property type="entry name" value="PROTEASE-RELATED"/>
    <property type="match status" value="1"/>
</dbReference>
<feature type="transmembrane region" description="Helical" evidence="1">
    <location>
        <begin position="226"/>
        <end position="243"/>
    </location>
</feature>
<accession>A0A8U0I079</accession>
<dbReference type="GeneID" id="72187731"/>
<evidence type="ECO:0000256" key="1">
    <source>
        <dbReference type="SAM" id="Phobius"/>
    </source>
</evidence>
<evidence type="ECO:0000313" key="4">
    <source>
        <dbReference type="Proteomes" id="UP000830729"/>
    </source>
</evidence>
<geneLocation type="plasmid" evidence="3 4">
    <name>unnamed2</name>
</geneLocation>
<proteinExistence type="predicted"/>
<feature type="domain" description="CAAX prenyl protease 2/Lysostaphin resistance protein A-like" evidence="2">
    <location>
        <begin position="133"/>
        <end position="238"/>
    </location>
</feature>
<dbReference type="GO" id="GO:0080120">
    <property type="term" value="P:CAAX-box protein maturation"/>
    <property type="evidence" value="ECO:0007669"/>
    <property type="project" value="UniProtKB-ARBA"/>
</dbReference>
<protein>
    <submittedName>
        <fullName evidence="3">CPBP family intramembrane metalloprotease</fullName>
    </submittedName>
</protein>
<dbReference type="InterPro" id="IPR042150">
    <property type="entry name" value="MmRce1-like"/>
</dbReference>
<dbReference type="Proteomes" id="UP000830729">
    <property type="component" value="Plasmid unnamed2"/>
</dbReference>
<keyword evidence="1" id="KW-0812">Transmembrane</keyword>
<dbReference type="GO" id="GO:0004175">
    <property type="term" value="F:endopeptidase activity"/>
    <property type="evidence" value="ECO:0007669"/>
    <property type="project" value="UniProtKB-ARBA"/>
</dbReference>
<reference evidence="3 4" key="1">
    <citation type="submission" date="2022-04" db="EMBL/GenBank/DDBJ databases">
        <title>Diverse halophilic archaea isolated from saline environments.</title>
        <authorList>
            <person name="Cui H.-L."/>
        </authorList>
    </citation>
    <scope>NUCLEOTIDE SEQUENCE [LARGE SCALE GENOMIC DNA]</scope>
    <source>
        <strain evidence="3 4">XZYJT49</strain>
        <plasmid evidence="3 4">unnamed2</plasmid>
    </source>
</reference>
<feature type="transmembrane region" description="Helical" evidence="1">
    <location>
        <begin position="12"/>
        <end position="32"/>
    </location>
</feature>
<keyword evidence="3" id="KW-0614">Plasmid</keyword>
<feature type="transmembrane region" description="Helical" evidence="1">
    <location>
        <begin position="44"/>
        <end position="67"/>
    </location>
</feature>
<keyword evidence="3" id="KW-0645">Protease</keyword>
<dbReference type="EMBL" id="CP096661">
    <property type="protein sequence ID" value="UPV76680.1"/>
    <property type="molecule type" value="Genomic_DNA"/>
</dbReference>
<feature type="transmembrane region" description="Helical" evidence="1">
    <location>
        <begin position="88"/>
        <end position="112"/>
    </location>
</feature>
<keyword evidence="1" id="KW-0472">Membrane</keyword>
<feature type="transmembrane region" description="Helical" evidence="1">
    <location>
        <begin position="165"/>
        <end position="181"/>
    </location>
</feature>
<feature type="transmembrane region" description="Helical" evidence="1">
    <location>
        <begin position="124"/>
        <end position="144"/>
    </location>
</feature>
<dbReference type="AlphaFoldDB" id="A0A8U0I079"/>
<organism evidence="3 4">
    <name type="scientific">Halorussus limi</name>
    <dbReference type="NCBI Taxonomy" id="2938695"/>
    <lineage>
        <taxon>Archaea</taxon>
        <taxon>Methanobacteriati</taxon>
        <taxon>Methanobacteriota</taxon>
        <taxon>Stenosarchaea group</taxon>
        <taxon>Halobacteria</taxon>
        <taxon>Halobacteriales</taxon>
        <taxon>Haladaptataceae</taxon>
        <taxon>Halorussus</taxon>
    </lineage>
</organism>
<evidence type="ECO:0000259" key="2">
    <source>
        <dbReference type="Pfam" id="PF02517"/>
    </source>
</evidence>
<feature type="transmembrane region" description="Helical" evidence="1">
    <location>
        <begin position="249"/>
        <end position="269"/>
    </location>
</feature>
<keyword evidence="1" id="KW-1133">Transmembrane helix</keyword>
<keyword evidence="3" id="KW-0482">Metalloprotease</keyword>
<evidence type="ECO:0000313" key="3">
    <source>
        <dbReference type="EMBL" id="UPV76680.1"/>
    </source>
</evidence>
<dbReference type="Pfam" id="PF02517">
    <property type="entry name" value="Rce1-like"/>
    <property type="match status" value="1"/>
</dbReference>
<dbReference type="KEGG" id="halx:M0R89_20990"/>
<gene>
    <name evidence="3" type="ORF">M0R89_20990</name>
</gene>
<dbReference type="GO" id="GO:0008237">
    <property type="term" value="F:metallopeptidase activity"/>
    <property type="evidence" value="ECO:0007669"/>
    <property type="project" value="UniProtKB-KW"/>
</dbReference>
<sequence>MVSRNKSAVSGEFDVWGFLLFSHVWTWVWWSIPILQGWHAFRVPGVVFLVVGGIGVTLGGIVMSWQVAGRAGLEDLWRRIIEPSRIPLLWSFVVLVLWPSLALVGAGTATLLGGATQSLSVDPIRTLLADPVGLVSTLLAIFLLGPLHEEIGWRGYWLDRLQLRWGALTSSIVLGVVWAAWHAPLFLMVGYFSSWDFSPEPAWFAFNIVVGSVLYTWVYNNTNRSVLAVILFHFVGNATGQLLDLSSVAQRYQSVATVLLAAGVVVWWGPKALRRDESRPLPDD</sequence>